<dbReference type="InterPro" id="IPR001765">
    <property type="entry name" value="Carbonic_anhydrase"/>
</dbReference>
<evidence type="ECO:0000256" key="4">
    <source>
        <dbReference type="ARBA" id="ARBA00022723"/>
    </source>
</evidence>
<accession>A0A8S1KY45</accession>
<feature type="binding site" evidence="9">
    <location>
        <position position="54"/>
    </location>
    <ligand>
        <name>Zn(2+)</name>
        <dbReference type="ChEBI" id="CHEBI:29105"/>
    </ligand>
</feature>
<organism evidence="11 12">
    <name type="scientific">Paramecium sonneborni</name>
    <dbReference type="NCBI Taxonomy" id="65129"/>
    <lineage>
        <taxon>Eukaryota</taxon>
        <taxon>Sar</taxon>
        <taxon>Alveolata</taxon>
        <taxon>Ciliophora</taxon>
        <taxon>Intramacronucleata</taxon>
        <taxon>Oligohymenophorea</taxon>
        <taxon>Peniculida</taxon>
        <taxon>Parameciidae</taxon>
        <taxon>Paramecium</taxon>
    </lineage>
</organism>
<feature type="binding site" evidence="9">
    <location>
        <position position="110"/>
    </location>
    <ligand>
        <name>Zn(2+)</name>
        <dbReference type="ChEBI" id="CHEBI:29105"/>
    </ligand>
</feature>
<reference evidence="11" key="1">
    <citation type="submission" date="2021-01" db="EMBL/GenBank/DDBJ databases">
        <authorList>
            <consortium name="Genoscope - CEA"/>
            <person name="William W."/>
        </authorList>
    </citation>
    <scope>NUCLEOTIDE SEQUENCE</scope>
</reference>
<evidence type="ECO:0000256" key="9">
    <source>
        <dbReference type="PIRSR" id="PIRSR601765-1"/>
    </source>
</evidence>
<evidence type="ECO:0000256" key="3">
    <source>
        <dbReference type="ARBA" id="ARBA00014628"/>
    </source>
</evidence>
<evidence type="ECO:0000256" key="2">
    <source>
        <dbReference type="ARBA" id="ARBA00012925"/>
    </source>
</evidence>
<dbReference type="Pfam" id="PF00484">
    <property type="entry name" value="Pro_CA"/>
    <property type="match status" value="1"/>
</dbReference>
<dbReference type="AlphaFoldDB" id="A0A8S1KY45"/>
<evidence type="ECO:0000256" key="8">
    <source>
        <dbReference type="ARBA" id="ARBA00048348"/>
    </source>
</evidence>
<dbReference type="PROSITE" id="PS00705">
    <property type="entry name" value="PROK_CO2_ANHYDRASE_2"/>
    <property type="match status" value="1"/>
</dbReference>
<proteinExistence type="inferred from homology"/>
<evidence type="ECO:0000313" key="12">
    <source>
        <dbReference type="Proteomes" id="UP000692954"/>
    </source>
</evidence>
<comment type="cofactor">
    <cofactor evidence="9">
        <name>Zn(2+)</name>
        <dbReference type="ChEBI" id="CHEBI:29105"/>
    </cofactor>
    <text evidence="9">Binds 1 zinc ion per subunit.</text>
</comment>
<keyword evidence="4 9" id="KW-0479">Metal-binding</keyword>
<evidence type="ECO:0000256" key="5">
    <source>
        <dbReference type="ARBA" id="ARBA00022833"/>
    </source>
</evidence>
<comment type="function">
    <text evidence="10">Reversible hydration of carbon dioxide.</text>
</comment>
<gene>
    <name evidence="11" type="ORF">PSON_ATCC_30995.1.T0090456</name>
</gene>
<dbReference type="PANTHER" id="PTHR11002">
    <property type="entry name" value="CARBONIC ANHYDRASE"/>
    <property type="match status" value="1"/>
</dbReference>
<evidence type="ECO:0000313" key="11">
    <source>
        <dbReference type="EMBL" id="CAD8055844.1"/>
    </source>
</evidence>
<keyword evidence="12" id="KW-1185">Reference proteome</keyword>
<dbReference type="SMART" id="SM00947">
    <property type="entry name" value="Pro_CA"/>
    <property type="match status" value="1"/>
</dbReference>
<name>A0A8S1KY45_9CILI</name>
<evidence type="ECO:0000256" key="1">
    <source>
        <dbReference type="ARBA" id="ARBA00006217"/>
    </source>
</evidence>
<dbReference type="GO" id="GO:0015976">
    <property type="term" value="P:carbon utilization"/>
    <property type="evidence" value="ECO:0007669"/>
    <property type="project" value="InterPro"/>
</dbReference>
<dbReference type="Proteomes" id="UP000692954">
    <property type="component" value="Unassembled WGS sequence"/>
</dbReference>
<evidence type="ECO:0000256" key="6">
    <source>
        <dbReference type="ARBA" id="ARBA00023239"/>
    </source>
</evidence>
<dbReference type="CDD" id="cd00883">
    <property type="entry name" value="beta_CA_cladeA"/>
    <property type="match status" value="1"/>
</dbReference>
<feature type="binding site" evidence="9">
    <location>
        <position position="56"/>
    </location>
    <ligand>
        <name>Zn(2+)</name>
        <dbReference type="ChEBI" id="CHEBI:29105"/>
    </ligand>
</feature>
<comment type="caution">
    <text evidence="11">The sequence shown here is derived from an EMBL/GenBank/DDBJ whole genome shotgun (WGS) entry which is preliminary data.</text>
</comment>
<dbReference type="EMBL" id="CAJJDN010000009">
    <property type="protein sequence ID" value="CAD8055844.1"/>
    <property type="molecule type" value="Genomic_DNA"/>
</dbReference>
<keyword evidence="6 10" id="KW-0456">Lyase</keyword>
<comment type="catalytic activity">
    <reaction evidence="8 10">
        <text>hydrogencarbonate + H(+) = CO2 + H2O</text>
        <dbReference type="Rhea" id="RHEA:10748"/>
        <dbReference type="ChEBI" id="CHEBI:15377"/>
        <dbReference type="ChEBI" id="CHEBI:15378"/>
        <dbReference type="ChEBI" id="CHEBI:16526"/>
        <dbReference type="ChEBI" id="CHEBI:17544"/>
        <dbReference type="EC" id="4.2.1.1"/>
    </reaction>
</comment>
<protein>
    <recommendedName>
        <fullName evidence="3 10">Carbonic anhydrase</fullName>
        <ecNumber evidence="2 10">4.2.1.1</ecNumber>
    </recommendedName>
    <alternativeName>
        <fullName evidence="7 10">Carbonate dehydratase</fullName>
    </alternativeName>
</protein>
<comment type="similarity">
    <text evidence="1 10">Belongs to the beta-class carbonic anhydrase family.</text>
</comment>
<feature type="binding site" evidence="9">
    <location>
        <position position="113"/>
    </location>
    <ligand>
        <name>Zn(2+)</name>
        <dbReference type="ChEBI" id="CHEBI:29105"/>
    </ligand>
</feature>
<evidence type="ECO:0000256" key="7">
    <source>
        <dbReference type="ARBA" id="ARBA00031969"/>
    </source>
</evidence>
<sequence length="289" mass="33161">MNQQIVSNSIQEISQYNKVLEGNKQYVSKKLSIDDQYFKKLSKGQSPKYLLIGCSDSRAPPNELTETDPGEIFIHRNIANLVIPTDLNLNCVIQYAVEHLNIHSIIIMGHTCCGGIKAAMQQDSVGGLLDLWLNQIKIVYEKHQDLIESIDNEDDKLNCLSQLNIRAQVINIWKNPIIQKSWQKGNPVMVHGWLFRVETGYIEELLIDSQTPEEMSQVFALKFKLDSERILSKQTTPLGSPKNNARKRFQLMQKKITQHIKQLKENNVETEQTINLNYLGELIQNSQKF</sequence>
<dbReference type="FunFam" id="3.40.1050.10:FF:000001">
    <property type="entry name" value="Carbonic anhydrase"/>
    <property type="match status" value="1"/>
</dbReference>
<dbReference type="GO" id="GO:0004089">
    <property type="term" value="F:carbonate dehydratase activity"/>
    <property type="evidence" value="ECO:0007669"/>
    <property type="project" value="UniProtKB-UniRule"/>
</dbReference>
<dbReference type="InterPro" id="IPR015892">
    <property type="entry name" value="Carbonic_anhydrase_CS"/>
</dbReference>
<dbReference type="GO" id="GO:0008270">
    <property type="term" value="F:zinc ion binding"/>
    <property type="evidence" value="ECO:0007669"/>
    <property type="project" value="UniProtKB-UniRule"/>
</dbReference>
<dbReference type="OrthoDB" id="10248475at2759"/>
<dbReference type="PANTHER" id="PTHR11002:SF76">
    <property type="entry name" value="CARBONIC ANHYDRASE"/>
    <property type="match status" value="1"/>
</dbReference>
<dbReference type="EC" id="4.2.1.1" evidence="2 10"/>
<evidence type="ECO:0000256" key="10">
    <source>
        <dbReference type="RuleBase" id="RU003956"/>
    </source>
</evidence>
<keyword evidence="5 9" id="KW-0862">Zinc</keyword>